<feature type="compositionally biased region" description="Polar residues" evidence="1">
    <location>
        <begin position="450"/>
        <end position="478"/>
    </location>
</feature>
<accession>A0A8X8YB44</accession>
<feature type="region of interest" description="Disordered" evidence="1">
    <location>
        <begin position="233"/>
        <end position="408"/>
    </location>
</feature>
<dbReference type="GO" id="GO:0030620">
    <property type="term" value="F:U2 snRNA binding"/>
    <property type="evidence" value="ECO:0007669"/>
    <property type="project" value="TreeGrafter"/>
</dbReference>
<name>A0A8X8YB44_SALSN</name>
<evidence type="ECO:0000256" key="1">
    <source>
        <dbReference type="SAM" id="MobiDB-lite"/>
    </source>
</evidence>
<reference evidence="3" key="1">
    <citation type="submission" date="2018-01" db="EMBL/GenBank/DDBJ databases">
        <authorList>
            <person name="Mao J.F."/>
        </authorList>
    </citation>
    <scope>NUCLEOTIDE SEQUENCE</scope>
    <source>
        <strain evidence="3">Huo1</strain>
        <tissue evidence="3">Leaf</tissue>
    </source>
</reference>
<dbReference type="Proteomes" id="UP000298416">
    <property type="component" value="Unassembled WGS sequence"/>
</dbReference>
<feature type="compositionally biased region" description="Basic and acidic residues" evidence="1">
    <location>
        <begin position="303"/>
        <end position="314"/>
    </location>
</feature>
<protein>
    <recommendedName>
        <fullName evidence="2">Coilin tudor domain-containing protein</fullName>
    </recommendedName>
</protein>
<dbReference type="GO" id="GO:0030619">
    <property type="term" value="F:U1 snRNA binding"/>
    <property type="evidence" value="ECO:0007669"/>
    <property type="project" value="TreeGrafter"/>
</dbReference>
<dbReference type="AlphaFoldDB" id="A0A8X8YB44"/>
<organism evidence="3">
    <name type="scientific">Salvia splendens</name>
    <name type="common">Scarlet sage</name>
    <dbReference type="NCBI Taxonomy" id="180675"/>
    <lineage>
        <taxon>Eukaryota</taxon>
        <taxon>Viridiplantae</taxon>
        <taxon>Streptophyta</taxon>
        <taxon>Embryophyta</taxon>
        <taxon>Tracheophyta</taxon>
        <taxon>Spermatophyta</taxon>
        <taxon>Magnoliopsida</taxon>
        <taxon>eudicotyledons</taxon>
        <taxon>Gunneridae</taxon>
        <taxon>Pentapetalae</taxon>
        <taxon>asterids</taxon>
        <taxon>lamiids</taxon>
        <taxon>Lamiales</taxon>
        <taxon>Lamiaceae</taxon>
        <taxon>Nepetoideae</taxon>
        <taxon>Mentheae</taxon>
        <taxon>Salviinae</taxon>
        <taxon>Salvia</taxon>
        <taxon>Salvia subgen. Calosphace</taxon>
        <taxon>core Calosphace</taxon>
    </lineage>
</organism>
<evidence type="ECO:0000259" key="2">
    <source>
        <dbReference type="Pfam" id="PF23086"/>
    </source>
</evidence>
<dbReference type="InterPro" id="IPR024822">
    <property type="entry name" value="Coilin"/>
</dbReference>
<keyword evidence="4" id="KW-1185">Reference proteome</keyword>
<dbReference type="Pfam" id="PF23086">
    <property type="entry name" value="Tudor_Coilin"/>
    <property type="match status" value="1"/>
</dbReference>
<gene>
    <name evidence="3" type="ORF">SASPL_107308</name>
</gene>
<feature type="compositionally biased region" description="Basic and acidic residues" evidence="1">
    <location>
        <begin position="596"/>
        <end position="620"/>
    </location>
</feature>
<evidence type="ECO:0000313" key="3">
    <source>
        <dbReference type="EMBL" id="KAG6429263.1"/>
    </source>
</evidence>
<feature type="region of interest" description="Disordered" evidence="1">
    <location>
        <begin position="425"/>
        <end position="497"/>
    </location>
</feature>
<evidence type="ECO:0000313" key="4">
    <source>
        <dbReference type="Proteomes" id="UP000298416"/>
    </source>
</evidence>
<dbReference type="InterPro" id="IPR056398">
    <property type="entry name" value="Tudor_Coilin"/>
</dbReference>
<feature type="compositionally biased region" description="Basic and acidic residues" evidence="1">
    <location>
        <begin position="268"/>
        <end position="294"/>
    </location>
</feature>
<feature type="region of interest" description="Disordered" evidence="1">
    <location>
        <begin position="770"/>
        <end position="804"/>
    </location>
</feature>
<reference evidence="3" key="2">
    <citation type="submission" date="2020-08" db="EMBL/GenBank/DDBJ databases">
        <title>Plant Genome Project.</title>
        <authorList>
            <person name="Zhang R.-G."/>
        </authorList>
    </citation>
    <scope>NUCLEOTIDE SEQUENCE</scope>
    <source>
        <strain evidence="3">Huo1</strain>
        <tissue evidence="3">Leaf</tissue>
    </source>
</reference>
<feature type="compositionally biased region" description="Basic residues" evidence="1">
    <location>
        <begin position="315"/>
        <end position="329"/>
    </location>
</feature>
<comment type="caution">
    <text evidence="3">The sequence shown here is derived from an EMBL/GenBank/DDBJ whole genome shotgun (WGS) entry which is preliminary data.</text>
</comment>
<feature type="compositionally biased region" description="Basic and acidic residues" evidence="1">
    <location>
        <begin position="841"/>
        <end position="851"/>
    </location>
</feature>
<feature type="region of interest" description="Disordered" evidence="1">
    <location>
        <begin position="820"/>
        <end position="875"/>
    </location>
</feature>
<feature type="compositionally biased region" description="Basic and acidic residues" evidence="1">
    <location>
        <begin position="376"/>
        <end position="387"/>
    </location>
</feature>
<proteinExistence type="predicted"/>
<dbReference type="PANTHER" id="PTHR15197">
    <property type="entry name" value="COILIN P80"/>
    <property type="match status" value="1"/>
</dbReference>
<dbReference type="GO" id="GO:0000387">
    <property type="term" value="P:spliceosomal snRNP assembly"/>
    <property type="evidence" value="ECO:0007669"/>
    <property type="project" value="TreeGrafter"/>
</dbReference>
<dbReference type="PANTHER" id="PTHR15197:SF0">
    <property type="entry name" value="COILIN"/>
    <property type="match status" value="1"/>
</dbReference>
<feature type="compositionally biased region" description="Basic and acidic residues" evidence="1">
    <location>
        <begin position="351"/>
        <end position="364"/>
    </location>
</feature>
<feature type="region of interest" description="Disordered" evidence="1">
    <location>
        <begin position="596"/>
        <end position="622"/>
    </location>
</feature>
<feature type="domain" description="Coilin tudor" evidence="2">
    <location>
        <begin position="615"/>
        <end position="714"/>
    </location>
</feature>
<sequence length="910" mass="101991">MDLCKRIRVVFKDDDILSDTQKLEGLSRSWILLQPRRLHAVSDLASHLLHAFRLHESCPNGLLLSGFRNCCPCYFGKSEKKANEFTHALISGFALPSFISTSILKDNEIISVKKRKHILSIEGNDAANDVQKLKHREKRPVDGGVLLLANEEFEKEKGGYESDESKKVSEDGDDDDKFLLDVVENSSDCKSKKKNRKRKVAESEDDEVPLEIVEDSACLNSRKKNCKRKSVERLEGNKEKKQRSVVTGNASSDVCKEKKDASVAGDNVENKDGPAKRSDKNNDVAEPGEERTVDVQENDNETDDAKISPKETKKAPSRSARRKTKKRRWLREMANIQKKNATCESEGLLNWKEDQAKADRKKTDGQWNGQQKRKKYQADAERNKADGQLKGLWKLSSPSNGGVKGKKHNQHNIDDILELPKQNGDVCKQKNENGDVQKQQNQNDDKHDQLTQMSDTLEQPSHSLHEQSGQSSPSVQECTNKKCDVSNQSNHKSTEEDEVVPIEIRPGHIRFEPLEEGTAFCLWSIYLDYGCDDVIKLVNYFVHLTYEILFVDAEEAMQQDHAPLETFNWNGITSKKKGQQWGKENRRFTPINDYRTNKEDFETPTKEKRKQPNEGIDFDKLPPLPGLPKEGDLIAYRVLELSSTWTPELSAHRVGKVSWYNVESKQTMLLPVPEYPIISEEEDDGEAAQLDTSLYKEDGSLERRTPADHDSLLVTKAALLLTVFTVIHLMQIYFSALVDVRVLISGGSKPGNKAVACVNEASTNDVNALKTALPGTSGEPTAEPSPDTQESDQGKEAQLPSGEIGGGIWDQLSEALKAKKEQLSKENGWGSTPKKVVVSHENSRGKNEKKVQASPGSNLDKKPQMSQENSWGKQNIGSKSWSYKALRGSGLGQTMALLRSKRDTCETGTK</sequence>
<dbReference type="GO" id="GO:0015030">
    <property type="term" value="C:Cajal body"/>
    <property type="evidence" value="ECO:0007669"/>
    <property type="project" value="TreeGrafter"/>
</dbReference>
<dbReference type="EMBL" id="PNBA02000003">
    <property type="protein sequence ID" value="KAG6429263.1"/>
    <property type="molecule type" value="Genomic_DNA"/>
</dbReference>
<feature type="compositionally biased region" description="Polar residues" evidence="1">
    <location>
        <begin position="864"/>
        <end position="875"/>
    </location>
</feature>